<reference evidence="2" key="2">
    <citation type="submission" date="2025-09" db="UniProtKB">
        <authorList>
            <consortium name="Ensembl"/>
        </authorList>
    </citation>
    <scope>IDENTIFICATION</scope>
</reference>
<proteinExistence type="predicted"/>
<dbReference type="OrthoDB" id="5963193at2759"/>
<name>A0A8D2JKJ0_SCIVU</name>
<organism evidence="2 3">
    <name type="scientific">Sciurus vulgaris</name>
    <name type="common">Eurasian red squirrel</name>
    <dbReference type="NCBI Taxonomy" id="55149"/>
    <lineage>
        <taxon>Eukaryota</taxon>
        <taxon>Metazoa</taxon>
        <taxon>Chordata</taxon>
        <taxon>Craniata</taxon>
        <taxon>Vertebrata</taxon>
        <taxon>Euteleostomi</taxon>
        <taxon>Mammalia</taxon>
        <taxon>Eutheria</taxon>
        <taxon>Euarchontoglires</taxon>
        <taxon>Glires</taxon>
        <taxon>Rodentia</taxon>
        <taxon>Sciuromorpha</taxon>
        <taxon>Sciuridae</taxon>
        <taxon>Sciurinae</taxon>
        <taxon>Sciurini</taxon>
        <taxon>Sciurus</taxon>
    </lineage>
</organism>
<protein>
    <submittedName>
        <fullName evidence="2">Uncharacterized protein</fullName>
    </submittedName>
</protein>
<feature type="transmembrane region" description="Helical" evidence="1">
    <location>
        <begin position="78"/>
        <end position="101"/>
    </location>
</feature>
<evidence type="ECO:0000256" key="1">
    <source>
        <dbReference type="SAM" id="Phobius"/>
    </source>
</evidence>
<keyword evidence="1" id="KW-0472">Membrane</keyword>
<evidence type="ECO:0000313" key="2">
    <source>
        <dbReference type="Ensembl" id="ENSSVLP00005018349.1"/>
    </source>
</evidence>
<keyword evidence="3" id="KW-1185">Reference proteome</keyword>
<reference evidence="2" key="1">
    <citation type="submission" date="2025-08" db="UniProtKB">
        <authorList>
            <consortium name="Ensembl"/>
        </authorList>
    </citation>
    <scope>IDENTIFICATION</scope>
</reference>
<dbReference type="AlphaFoldDB" id="A0A8D2JKJ0"/>
<feature type="transmembrane region" description="Helical" evidence="1">
    <location>
        <begin position="12"/>
        <end position="31"/>
    </location>
</feature>
<dbReference type="Ensembl" id="ENSSVLT00005020426.1">
    <property type="protein sequence ID" value="ENSSVLP00005018349.1"/>
    <property type="gene ID" value="ENSSVLG00005014743.1"/>
</dbReference>
<dbReference type="Proteomes" id="UP000694564">
    <property type="component" value="Chromosome 5"/>
</dbReference>
<keyword evidence="1" id="KW-0812">Transmembrane</keyword>
<sequence>MGIILGLCSMAKVYHVCVVVPHVCCANAVLVETTHSSWVDLCSFLVVRVCVACVKLISGMEEQLNKIPGFCENEKGVVPCNILVGYILVCMYILGALAWLYSVFSSLC</sequence>
<evidence type="ECO:0000313" key="3">
    <source>
        <dbReference type="Proteomes" id="UP000694564"/>
    </source>
</evidence>
<accession>A0A8D2JKJ0</accession>
<keyword evidence="1" id="KW-1133">Transmembrane helix</keyword>